<evidence type="ECO:0000313" key="1">
    <source>
        <dbReference type="EMBL" id="QWG14223.1"/>
    </source>
</evidence>
<name>A0A975NFL3_9BRAD</name>
<protein>
    <recommendedName>
        <fullName evidence="3">YHS domain-containing protein</fullName>
    </recommendedName>
</protein>
<evidence type="ECO:0008006" key="3">
    <source>
        <dbReference type="Google" id="ProtNLM"/>
    </source>
</evidence>
<dbReference type="EMBL" id="CP076134">
    <property type="protein sequence ID" value="QWG14223.1"/>
    <property type="molecule type" value="Genomic_DNA"/>
</dbReference>
<evidence type="ECO:0000313" key="2">
    <source>
        <dbReference type="Proteomes" id="UP000680839"/>
    </source>
</evidence>
<dbReference type="NCBIfam" id="NF041384">
    <property type="entry name" value="YHS_seleno_dom"/>
    <property type="match status" value="1"/>
</dbReference>
<organism evidence="1 2">
    <name type="scientific">Bradyrhizobium sediminis</name>
    <dbReference type="NCBI Taxonomy" id="2840469"/>
    <lineage>
        <taxon>Bacteria</taxon>
        <taxon>Pseudomonadati</taxon>
        <taxon>Pseudomonadota</taxon>
        <taxon>Alphaproteobacteria</taxon>
        <taxon>Hyphomicrobiales</taxon>
        <taxon>Nitrobacteraceae</taxon>
        <taxon>Bradyrhizobium</taxon>
    </lineage>
</organism>
<sequence>MTAQRQEGNGSGRGAHFRPGIALIGLLTGLAGLVALACSPSAARAQTTERVIMNRYSGLAIEGYDPVAYFADGRAELGRPDFEASEAGAVWRFRNEGNRASFVAHPEIYGPQFGGYDPTGLARGVTYAGNPRFWAIAGQRLYLFGREENRDAFAADPAPILREAKARWPALEQNLAQ</sequence>
<dbReference type="Proteomes" id="UP000680839">
    <property type="component" value="Chromosome"/>
</dbReference>
<gene>
    <name evidence="1" type="ORF">KMZ29_05930</name>
</gene>
<reference evidence="1" key="1">
    <citation type="submission" date="2021-06" db="EMBL/GenBank/DDBJ databases">
        <title>Bradyrhizobium sp. S2-20-1 Genome sequencing.</title>
        <authorList>
            <person name="Jin L."/>
        </authorList>
    </citation>
    <scope>NUCLEOTIDE SEQUENCE</scope>
    <source>
        <strain evidence="1">S2-20-1</strain>
    </source>
</reference>
<dbReference type="RefSeq" id="WP_215622858.1">
    <property type="nucleotide sequence ID" value="NZ_CP076134.1"/>
</dbReference>
<accession>A0A975NFL3</accession>
<proteinExistence type="predicted"/>
<dbReference type="AlphaFoldDB" id="A0A975NFL3"/>